<accession>A0A1F4Q180</accession>
<evidence type="ECO:0000313" key="10">
    <source>
        <dbReference type="Proteomes" id="UP000178724"/>
    </source>
</evidence>
<keyword evidence="4" id="KW-0677">Repeat</keyword>
<evidence type="ECO:0000256" key="7">
    <source>
        <dbReference type="ARBA" id="ARBA00023014"/>
    </source>
</evidence>
<evidence type="ECO:0000313" key="9">
    <source>
        <dbReference type="EMBL" id="OGB89684.1"/>
    </source>
</evidence>
<evidence type="ECO:0000256" key="4">
    <source>
        <dbReference type="ARBA" id="ARBA00022737"/>
    </source>
</evidence>
<dbReference type="Gene3D" id="3.30.70.20">
    <property type="match status" value="2"/>
</dbReference>
<comment type="caution">
    <text evidence="9">The sequence shown here is derived from an EMBL/GenBank/DDBJ whole genome shotgun (WGS) entry which is preliminary data.</text>
</comment>
<keyword evidence="5" id="KW-0249">Electron transport</keyword>
<dbReference type="PANTHER" id="PTHR43687:SF6">
    <property type="entry name" value="L-ASPARTATE SEMIALDEHYDE SULFURTRANSFERASE IRON-SULFUR SUBUNIT"/>
    <property type="match status" value="1"/>
</dbReference>
<evidence type="ECO:0000256" key="2">
    <source>
        <dbReference type="ARBA" id="ARBA00022485"/>
    </source>
</evidence>
<feature type="domain" description="4Fe-4S ferredoxin-type" evidence="8">
    <location>
        <begin position="117"/>
        <end position="152"/>
    </location>
</feature>
<evidence type="ECO:0000256" key="3">
    <source>
        <dbReference type="ARBA" id="ARBA00022723"/>
    </source>
</evidence>
<dbReference type="SUPFAM" id="SSF54862">
    <property type="entry name" value="4Fe-4S ferredoxins"/>
    <property type="match status" value="2"/>
</dbReference>
<dbReference type="InterPro" id="IPR050572">
    <property type="entry name" value="Fe-S_Ferredoxin"/>
</dbReference>
<keyword evidence="7" id="KW-0411">Iron-sulfur</keyword>
<dbReference type="AlphaFoldDB" id="A0A1F4Q180"/>
<feature type="domain" description="4Fe-4S ferredoxin-type" evidence="8">
    <location>
        <begin position="87"/>
        <end position="116"/>
    </location>
</feature>
<evidence type="ECO:0000256" key="5">
    <source>
        <dbReference type="ARBA" id="ARBA00022982"/>
    </source>
</evidence>
<dbReference type="Proteomes" id="UP000178724">
    <property type="component" value="Unassembled WGS sequence"/>
</dbReference>
<sequence>MQPSEALVGRLHNLVKLAQNSGFRVDGLHLAKAFLNEVTLARMEQLVFNPRALEIFRARAGRIEFIVEGPVPAELLRESPLKQEAIFRQAVAYDLCKSCSLCINVCPKDVYVDDRFGKPDKDQRRDEECTGTNQCGKCVDVCPENAIEITLADPAFASTLFLLLDNPFATALLEAEAGGDFYLANPLETGRPLNIRGEVSPNDLLLSNRVLDESNFHPVFEINGAHRHFVDSPRPAEDLKTWARENHREPELVLAAIKALYAHLPRLSGLKEGKYALGEMLHRIADEIILAEVDLAADAGLELLKKIIDESYVAEAFFGAKRRPIGGLLPPGTSPAWKTPYGNMVPAYVHAEKCLGPECALCVTNCPEGSGGETAAIRMVPQVPLGTIPSLVRGLEVFVLKLDGSHSRPEEMENLTGQTPFKFAVNPDYCKSCGTCLTCCPHGVIEPTVRQFNLGGTQQ</sequence>
<proteinExistence type="predicted"/>
<keyword evidence="6" id="KW-0408">Iron</keyword>
<dbReference type="GO" id="GO:0046872">
    <property type="term" value="F:metal ion binding"/>
    <property type="evidence" value="ECO:0007669"/>
    <property type="project" value="UniProtKB-KW"/>
</dbReference>
<organism evidence="9 10">
    <name type="scientific">candidate division WOR-1 bacterium RIFCSPHIGHO2_01_FULL_53_15</name>
    <dbReference type="NCBI Taxonomy" id="1802564"/>
    <lineage>
        <taxon>Bacteria</taxon>
        <taxon>Bacillati</taxon>
        <taxon>Saganbacteria</taxon>
    </lineage>
</organism>
<name>A0A1F4Q180_UNCSA</name>
<dbReference type="Pfam" id="PF13187">
    <property type="entry name" value="Fer4_9"/>
    <property type="match status" value="1"/>
</dbReference>
<evidence type="ECO:0000259" key="8">
    <source>
        <dbReference type="PROSITE" id="PS51379"/>
    </source>
</evidence>
<dbReference type="InterPro" id="IPR017896">
    <property type="entry name" value="4Fe4S_Fe-S-bd"/>
</dbReference>
<evidence type="ECO:0000256" key="1">
    <source>
        <dbReference type="ARBA" id="ARBA00022448"/>
    </source>
</evidence>
<feature type="domain" description="4Fe-4S ferredoxin-type" evidence="8">
    <location>
        <begin position="345"/>
        <end position="376"/>
    </location>
</feature>
<gene>
    <name evidence="9" type="ORF">A2625_06105</name>
</gene>
<dbReference type="PROSITE" id="PS51379">
    <property type="entry name" value="4FE4S_FER_2"/>
    <property type="match status" value="4"/>
</dbReference>
<feature type="domain" description="4Fe-4S ferredoxin-type" evidence="8">
    <location>
        <begin position="421"/>
        <end position="450"/>
    </location>
</feature>
<dbReference type="GO" id="GO:0051539">
    <property type="term" value="F:4 iron, 4 sulfur cluster binding"/>
    <property type="evidence" value="ECO:0007669"/>
    <property type="project" value="UniProtKB-KW"/>
</dbReference>
<keyword evidence="1" id="KW-0813">Transport</keyword>
<reference evidence="9 10" key="1">
    <citation type="journal article" date="2016" name="Nat. Commun.">
        <title>Thousands of microbial genomes shed light on interconnected biogeochemical processes in an aquifer system.</title>
        <authorList>
            <person name="Anantharaman K."/>
            <person name="Brown C.T."/>
            <person name="Hug L.A."/>
            <person name="Sharon I."/>
            <person name="Castelle C.J."/>
            <person name="Probst A.J."/>
            <person name="Thomas B.C."/>
            <person name="Singh A."/>
            <person name="Wilkins M.J."/>
            <person name="Karaoz U."/>
            <person name="Brodie E.L."/>
            <person name="Williams K.H."/>
            <person name="Hubbard S.S."/>
            <person name="Banfield J.F."/>
        </authorList>
    </citation>
    <scope>NUCLEOTIDE SEQUENCE [LARGE SCALE GENOMIC DNA]</scope>
</reference>
<keyword evidence="3" id="KW-0479">Metal-binding</keyword>
<dbReference type="Pfam" id="PF12837">
    <property type="entry name" value="Fer4_6"/>
    <property type="match status" value="1"/>
</dbReference>
<protein>
    <recommendedName>
        <fullName evidence="8">4Fe-4S ferredoxin-type domain-containing protein</fullName>
    </recommendedName>
</protein>
<dbReference type="EMBL" id="METM01000021">
    <property type="protein sequence ID" value="OGB89684.1"/>
    <property type="molecule type" value="Genomic_DNA"/>
</dbReference>
<keyword evidence="2" id="KW-0004">4Fe-4S</keyword>
<evidence type="ECO:0000256" key="6">
    <source>
        <dbReference type="ARBA" id="ARBA00023004"/>
    </source>
</evidence>
<dbReference type="PANTHER" id="PTHR43687">
    <property type="entry name" value="ADENYLYLSULFATE REDUCTASE, BETA SUBUNIT"/>
    <property type="match status" value="1"/>
</dbReference>